<comment type="caution">
    <text evidence="14">The sequence shown here is derived from an EMBL/GenBank/DDBJ whole genome shotgun (WGS) entry which is preliminary data.</text>
</comment>
<feature type="region of interest" description="Disordered" evidence="11">
    <location>
        <begin position="362"/>
        <end position="427"/>
    </location>
</feature>
<evidence type="ECO:0000313" key="15">
    <source>
        <dbReference type="Proteomes" id="UP000606274"/>
    </source>
</evidence>
<evidence type="ECO:0000256" key="5">
    <source>
        <dbReference type="ARBA" id="ARBA00022771"/>
    </source>
</evidence>
<organism evidence="14 15">
    <name type="scientific">Silurus meridionalis</name>
    <name type="common">Southern catfish</name>
    <name type="synonym">Silurus soldatovi meridionalis</name>
    <dbReference type="NCBI Taxonomy" id="175797"/>
    <lineage>
        <taxon>Eukaryota</taxon>
        <taxon>Metazoa</taxon>
        <taxon>Chordata</taxon>
        <taxon>Craniata</taxon>
        <taxon>Vertebrata</taxon>
        <taxon>Euteleostomi</taxon>
        <taxon>Actinopterygii</taxon>
        <taxon>Neopterygii</taxon>
        <taxon>Teleostei</taxon>
        <taxon>Ostariophysi</taxon>
        <taxon>Siluriformes</taxon>
        <taxon>Siluridae</taxon>
        <taxon>Silurus</taxon>
    </lineage>
</organism>
<keyword evidence="12" id="KW-1133">Transmembrane helix</keyword>
<dbReference type="GO" id="GO:0043539">
    <property type="term" value="F:protein serine/threonine kinase activator activity"/>
    <property type="evidence" value="ECO:0007669"/>
    <property type="project" value="TreeGrafter"/>
</dbReference>
<feature type="domain" description="DBF4-type" evidence="13">
    <location>
        <begin position="294"/>
        <end position="342"/>
    </location>
</feature>
<dbReference type="PANTHER" id="PTHR15375:SF22">
    <property type="entry name" value="PROTEIN DBF4 HOMOLOG A"/>
    <property type="match status" value="1"/>
</dbReference>
<evidence type="ECO:0000259" key="13">
    <source>
        <dbReference type="PROSITE" id="PS51265"/>
    </source>
</evidence>
<feature type="region of interest" description="Disordered" evidence="11">
    <location>
        <begin position="191"/>
        <end position="221"/>
    </location>
</feature>
<dbReference type="AlphaFoldDB" id="A0A8T0AMJ7"/>
<reference evidence="14" key="1">
    <citation type="submission" date="2020-08" db="EMBL/GenBank/DDBJ databases">
        <title>Chromosome-level assembly of Southern catfish (Silurus meridionalis) provides insights into visual adaptation to the nocturnal and benthic lifestyles.</title>
        <authorList>
            <person name="Zhang Y."/>
            <person name="Wang D."/>
            <person name="Peng Z."/>
        </authorList>
    </citation>
    <scope>NUCLEOTIDE SEQUENCE</scope>
    <source>
        <strain evidence="14">SWU-2019-XX</strain>
        <tissue evidence="14">Muscle</tissue>
    </source>
</reference>
<evidence type="ECO:0000256" key="1">
    <source>
        <dbReference type="ARBA" id="ARBA00004123"/>
    </source>
</evidence>
<dbReference type="GO" id="GO:1901987">
    <property type="term" value="P:regulation of cell cycle phase transition"/>
    <property type="evidence" value="ECO:0007669"/>
    <property type="project" value="TreeGrafter"/>
</dbReference>
<dbReference type="PROSITE" id="PS51265">
    <property type="entry name" value="ZF_DBF4"/>
    <property type="match status" value="1"/>
</dbReference>
<evidence type="ECO:0000256" key="11">
    <source>
        <dbReference type="SAM" id="MobiDB-lite"/>
    </source>
</evidence>
<dbReference type="EMBL" id="JABFDY010000021">
    <property type="protein sequence ID" value="KAF7691938.1"/>
    <property type="molecule type" value="Genomic_DNA"/>
</dbReference>
<feature type="compositionally biased region" description="Basic and acidic residues" evidence="11">
    <location>
        <begin position="528"/>
        <end position="538"/>
    </location>
</feature>
<dbReference type="Pfam" id="PF07535">
    <property type="entry name" value="zf-DBF"/>
    <property type="match status" value="1"/>
</dbReference>
<evidence type="ECO:0000256" key="2">
    <source>
        <dbReference type="ARBA" id="ARBA00022553"/>
    </source>
</evidence>
<feature type="compositionally biased region" description="Basic and acidic residues" evidence="11">
    <location>
        <begin position="392"/>
        <end position="409"/>
    </location>
</feature>
<feature type="compositionally biased region" description="Polar residues" evidence="11">
    <location>
        <begin position="413"/>
        <end position="427"/>
    </location>
</feature>
<proteinExistence type="predicted"/>
<dbReference type="Proteomes" id="UP000606274">
    <property type="component" value="Unassembled WGS sequence"/>
</dbReference>
<feature type="compositionally biased region" description="Basic and acidic residues" evidence="11">
    <location>
        <begin position="15"/>
        <end position="24"/>
    </location>
</feature>
<evidence type="ECO:0000256" key="8">
    <source>
        <dbReference type="ARBA" id="ARBA00023306"/>
    </source>
</evidence>
<evidence type="ECO:0000256" key="4">
    <source>
        <dbReference type="ARBA" id="ARBA00022737"/>
    </source>
</evidence>
<feature type="compositionally biased region" description="Basic residues" evidence="11">
    <location>
        <begin position="284"/>
        <end position="296"/>
    </location>
</feature>
<name>A0A8T0AMJ7_SILME</name>
<feature type="region of interest" description="Disordered" evidence="11">
    <location>
        <begin position="569"/>
        <end position="596"/>
    </location>
</feature>
<dbReference type="FunFam" id="6.10.250.3410:FF:000001">
    <property type="entry name" value="Protein DBF4 homolog A"/>
    <property type="match status" value="1"/>
</dbReference>
<evidence type="ECO:0000256" key="10">
    <source>
        <dbReference type="PROSITE-ProRule" id="PRU00600"/>
    </source>
</evidence>
<gene>
    <name evidence="14" type="ORF">HF521_010905</name>
</gene>
<accession>A0A8T0AMJ7</accession>
<comment type="subcellular location">
    <subcellularLocation>
        <location evidence="1">Nucleus</location>
    </subcellularLocation>
</comment>
<dbReference type="GO" id="GO:0010571">
    <property type="term" value="P:positive regulation of nuclear cell cycle DNA replication"/>
    <property type="evidence" value="ECO:0007669"/>
    <property type="project" value="TreeGrafter"/>
</dbReference>
<evidence type="ECO:0000256" key="3">
    <source>
        <dbReference type="ARBA" id="ARBA00022723"/>
    </source>
</evidence>
<dbReference type="PANTHER" id="PTHR15375">
    <property type="entry name" value="ACTIVATOR OF S-PHASE KINASE-RELATED"/>
    <property type="match status" value="1"/>
</dbReference>
<dbReference type="GO" id="GO:0003676">
    <property type="term" value="F:nucleic acid binding"/>
    <property type="evidence" value="ECO:0007669"/>
    <property type="project" value="InterPro"/>
</dbReference>
<keyword evidence="12" id="KW-0812">Transmembrane</keyword>
<dbReference type="InterPro" id="IPR006572">
    <property type="entry name" value="Znf_DBF"/>
</dbReference>
<feature type="region of interest" description="Disordered" evidence="11">
    <location>
        <begin position="1"/>
        <end position="28"/>
    </location>
</feature>
<keyword evidence="15" id="KW-1185">Reference proteome</keyword>
<evidence type="ECO:0000256" key="12">
    <source>
        <dbReference type="SAM" id="Phobius"/>
    </source>
</evidence>
<keyword evidence="3" id="KW-0479">Metal-binding</keyword>
<evidence type="ECO:0000256" key="7">
    <source>
        <dbReference type="ARBA" id="ARBA00023242"/>
    </source>
</evidence>
<keyword evidence="7" id="KW-0539">Nucleus</keyword>
<dbReference type="InterPro" id="IPR038545">
    <property type="entry name" value="Znf_DBF_sf"/>
</dbReference>
<evidence type="ECO:0000256" key="6">
    <source>
        <dbReference type="ARBA" id="ARBA00022833"/>
    </source>
</evidence>
<protein>
    <recommendedName>
        <fullName evidence="9">Protein DBF4 homolog A</fullName>
    </recommendedName>
</protein>
<keyword evidence="2" id="KW-0597">Phosphoprotein</keyword>
<dbReference type="GO" id="GO:0008270">
    <property type="term" value="F:zinc ion binding"/>
    <property type="evidence" value="ECO:0007669"/>
    <property type="project" value="UniProtKB-KW"/>
</dbReference>
<feature type="region of interest" description="Disordered" evidence="11">
    <location>
        <begin position="528"/>
        <end position="547"/>
    </location>
</feature>
<keyword evidence="8" id="KW-0131">Cell cycle</keyword>
<feature type="transmembrane region" description="Helical" evidence="12">
    <location>
        <begin position="657"/>
        <end position="683"/>
    </location>
</feature>
<keyword evidence="6" id="KW-0862">Zinc</keyword>
<dbReference type="Gene3D" id="6.10.250.3410">
    <property type="entry name" value="DBF zinc finger"/>
    <property type="match status" value="1"/>
</dbReference>
<feature type="region of interest" description="Disordered" evidence="11">
    <location>
        <begin position="264"/>
        <end position="296"/>
    </location>
</feature>
<dbReference type="Gene3D" id="2.10.50.40">
    <property type="match status" value="1"/>
</dbReference>
<dbReference type="GO" id="GO:0031431">
    <property type="term" value="C:Dbf4-dependent protein kinase complex"/>
    <property type="evidence" value="ECO:0007669"/>
    <property type="project" value="TreeGrafter"/>
</dbReference>
<dbReference type="SMART" id="SM00586">
    <property type="entry name" value="ZnF_DBF"/>
    <property type="match status" value="1"/>
</dbReference>
<feature type="compositionally biased region" description="Polar residues" evidence="11">
    <location>
        <begin position="1"/>
        <end position="11"/>
    </location>
</feature>
<sequence>MKHQSYSTKPTFQEPKLDNVEHKKSASIRKHHSVCEPVQKKPLAGRIFYLDLPCNKRSQALEADIKSLGGTVEKFFSKEIRYLVSSKPEARHTQLLIQESPVPSPDSGLSSPHPGSRRDNHSHRGSSQGPHDSVVVSRGKSLVEKVVKEHERIQMNRILANALEWGVKILYIDDIISYIDKKKSTIAKVRATSHSLKKTAKPETTDGPASQKSKPGRINRPFVKVEDSSRHYRPLYLPMVSMPVCNLRSAAPCSPFLEEHDKDYPGKKAKVHGSGGDRREKGRKDRHRGREGKGRRKGGYCECCVVKYDNLKAHLQSEQHQAFSKSEEYLVIDRVISGLTCDFLPVSHQIKRAKCSVTSPLVIPGPDVGKDREMGVEEEDVTNETPQWGSHNSERSVRKRSRELSHSPKGDSAGQSDTFQKSQSKRGSFEWESSSTAALQKALCTSVCNTRQDCFSECLERPSMPACLQQRTSQSTLNVRLSDPAAFRTTSRSLRAGTSRVVSEPSVISDFHTAPKLLLLDGTGHTTERPFHNTDKAPDVTQHGPVTEEMSSFNTDVVTGVLQRKVRPVRRRRTAPSESLRGFSGKPAESHSLPRKVSGSRRLSASALDLWQLFQSSENTEDNFKGVATADHPSPYPPVLYICIFQPNYLHVFPHHFLGLPLFLLSGGSILSILLLIFLMSILCTSPNQ</sequence>
<keyword evidence="5 10" id="KW-0863">Zinc-finger</keyword>
<dbReference type="InterPro" id="IPR051590">
    <property type="entry name" value="Replication_Regulatory_Kinase"/>
</dbReference>
<evidence type="ECO:0000313" key="14">
    <source>
        <dbReference type="EMBL" id="KAF7691938.1"/>
    </source>
</evidence>
<keyword evidence="12" id="KW-0472">Membrane</keyword>
<feature type="region of interest" description="Disordered" evidence="11">
    <location>
        <begin position="96"/>
        <end position="138"/>
    </location>
</feature>
<evidence type="ECO:0000256" key="9">
    <source>
        <dbReference type="ARBA" id="ARBA00040397"/>
    </source>
</evidence>
<keyword evidence="4" id="KW-0677">Repeat</keyword>